<dbReference type="STRING" id="33069.AO065_24370"/>
<keyword evidence="3" id="KW-0963">Cytoplasm</keyword>
<dbReference type="Proteomes" id="UP000271866">
    <property type="component" value="Unassembled WGS sequence"/>
</dbReference>
<dbReference type="Pfam" id="PF00044">
    <property type="entry name" value="Gp_dh_N"/>
    <property type="match status" value="1"/>
</dbReference>
<evidence type="ECO:0000256" key="7">
    <source>
        <dbReference type="NCBIfam" id="TIGR01532"/>
    </source>
</evidence>
<evidence type="ECO:0000313" key="15">
    <source>
        <dbReference type="Proteomes" id="UP000271866"/>
    </source>
</evidence>
<keyword evidence="9" id="KW-0547">Nucleotide-binding</keyword>
<dbReference type="Gene3D" id="3.40.50.720">
    <property type="entry name" value="NAD(P)-binding Rossmann-like Domain"/>
    <property type="match status" value="1"/>
</dbReference>
<dbReference type="SUPFAM" id="SSF55347">
    <property type="entry name" value="Glyceraldehyde-3-phosphate dehydrogenase-like, C-terminal domain"/>
    <property type="match status" value="1"/>
</dbReference>
<accession>A0A3M4PST5</accession>
<feature type="region of interest" description="Disordered" evidence="12">
    <location>
        <begin position="1"/>
        <end position="26"/>
    </location>
</feature>
<dbReference type="Gene3D" id="3.30.360.10">
    <property type="entry name" value="Dihydrodipicolinate Reductase, domain 2"/>
    <property type="match status" value="1"/>
</dbReference>
<evidence type="ECO:0000256" key="10">
    <source>
        <dbReference type="PIRSR" id="PIRSR000149-4"/>
    </source>
</evidence>
<feature type="domain" description="Glyceraldehyde 3-phosphate dehydrogenase NAD(P) binding" evidence="13">
    <location>
        <begin position="30"/>
        <end position="184"/>
    </location>
</feature>
<feature type="binding site" evidence="9">
    <location>
        <position position="64"/>
    </location>
    <ligand>
        <name>NAD(+)</name>
        <dbReference type="ChEBI" id="CHEBI:57540"/>
    </ligand>
</feature>
<name>A0A3M4PST5_PSEVI</name>
<evidence type="ECO:0000256" key="3">
    <source>
        <dbReference type="ARBA" id="ARBA00022490"/>
    </source>
</evidence>
<evidence type="ECO:0000256" key="1">
    <source>
        <dbReference type="ARBA" id="ARBA00007406"/>
    </source>
</evidence>
<dbReference type="PANTHER" id="PTHR43148">
    <property type="entry name" value="GLYCERALDEHYDE-3-PHOSPHATE DEHYDROGENASE 2"/>
    <property type="match status" value="1"/>
</dbReference>
<dbReference type="GO" id="GO:0048001">
    <property type="term" value="F:erythrose-4-phosphate dehydrogenase activity"/>
    <property type="evidence" value="ECO:0007669"/>
    <property type="project" value="UniProtKB-UniRule"/>
</dbReference>
<reference evidence="14 15" key="1">
    <citation type="submission" date="2018-08" db="EMBL/GenBank/DDBJ databases">
        <title>Recombination of ecologically and evolutionarily significant loci maintains genetic cohesion in the Pseudomonas syringae species complex.</title>
        <authorList>
            <person name="Dillon M."/>
            <person name="Thakur S."/>
            <person name="Almeida R.N.D."/>
            <person name="Weir B.S."/>
            <person name="Guttman D.S."/>
        </authorList>
    </citation>
    <scope>NUCLEOTIDE SEQUENCE [LARGE SCALE GENOMIC DNA]</scope>
    <source>
        <strain evidence="14 15">ICMP 11296</strain>
    </source>
</reference>
<dbReference type="FunFam" id="3.40.50.720:FF:000001">
    <property type="entry name" value="Glyceraldehyde-3-phosphate dehydrogenase"/>
    <property type="match status" value="1"/>
</dbReference>
<evidence type="ECO:0000313" key="14">
    <source>
        <dbReference type="EMBL" id="RMQ81286.1"/>
    </source>
</evidence>
<dbReference type="FunFam" id="3.30.360.10:FF:000002">
    <property type="entry name" value="Glyceraldehyde-3-phosphate dehydrogenase"/>
    <property type="match status" value="1"/>
</dbReference>
<proteinExistence type="inferred from homology"/>
<dbReference type="AlphaFoldDB" id="A0A3M4PST5"/>
<dbReference type="NCBIfam" id="TIGR01532">
    <property type="entry name" value="E4PD_g-proteo"/>
    <property type="match status" value="1"/>
</dbReference>
<comment type="similarity">
    <text evidence="1 11">Belongs to the glyceraldehyde-3-phosphate dehydrogenase family.</text>
</comment>
<feature type="binding site" evidence="9">
    <location>
        <position position="349"/>
    </location>
    <ligand>
        <name>NAD(+)</name>
        <dbReference type="ChEBI" id="CHEBI:57540"/>
    </ligand>
</feature>
<feature type="binding site" evidence="9">
    <location>
        <begin position="39"/>
        <end position="40"/>
    </location>
    <ligand>
        <name>NAD(+)</name>
        <dbReference type="ChEBI" id="CHEBI:57540"/>
    </ligand>
</feature>
<evidence type="ECO:0000256" key="4">
    <source>
        <dbReference type="ARBA" id="ARBA00023002"/>
    </source>
</evidence>
<evidence type="ECO:0000256" key="9">
    <source>
        <dbReference type="PIRSR" id="PIRSR000149-3"/>
    </source>
</evidence>
<evidence type="ECO:0000256" key="12">
    <source>
        <dbReference type="SAM" id="MobiDB-lite"/>
    </source>
</evidence>
<dbReference type="Pfam" id="PF02800">
    <property type="entry name" value="Gp_dh_C"/>
    <property type="match status" value="1"/>
</dbReference>
<dbReference type="CDD" id="cd23937">
    <property type="entry name" value="GAPDH_C_E4PDH"/>
    <property type="match status" value="1"/>
</dbReference>
<sequence>MAPRSLPQVLSFTQSDPSSGENFMPQPRPYKVALNGYGRIGRCVVRALCERGAKAGFEVVAINDLADMASLEYLTRFDSTHGRFPGEVRVEGQYLHINDHRIKVLRSATPEGIDWAGLGVDLVLECSGVYNTREDGQRFLDAGAPRVLFSQPMASERDVDATVVFGINQHKLTGRELLVSAASCTTNCSVPLLRLLDQAIGLEYITITTIHSAMNDQPVIDAYHHEDLRRTRSAFQSIIPVSTGLARGIERLLPELAGRIQAKAVRVPTVNVSCLDITLQMSQDTDAVEINRILREAATSGPLKGLLAYTELPHASCDFNHDPHSAIVDASQTRVSGPRLVNLLAWFDNEWGFANRMLDVADHFLRVADQ</sequence>
<dbReference type="PRINTS" id="PR00078">
    <property type="entry name" value="G3PDHDRGNASE"/>
</dbReference>
<evidence type="ECO:0000256" key="5">
    <source>
        <dbReference type="ARBA" id="ARBA00023027"/>
    </source>
</evidence>
<dbReference type="GO" id="GO:0042823">
    <property type="term" value="P:pyridoxal phosphate biosynthetic process"/>
    <property type="evidence" value="ECO:0007669"/>
    <property type="project" value="InterPro"/>
</dbReference>
<evidence type="ECO:0000256" key="8">
    <source>
        <dbReference type="PIRSR" id="PIRSR000149-1"/>
    </source>
</evidence>
<feature type="binding site" evidence="9">
    <location>
        <position position="150"/>
    </location>
    <ligand>
        <name>NAD(+)</name>
        <dbReference type="ChEBI" id="CHEBI:57540"/>
    </ligand>
</feature>
<dbReference type="SMART" id="SM00846">
    <property type="entry name" value="Gp_dh_N"/>
    <property type="match status" value="1"/>
</dbReference>
<dbReference type="PIRSF" id="PIRSF000149">
    <property type="entry name" value="GAP_DH"/>
    <property type="match status" value="1"/>
</dbReference>
<evidence type="ECO:0000256" key="11">
    <source>
        <dbReference type="RuleBase" id="RU000397"/>
    </source>
</evidence>
<feature type="site" description="Activates thiol group during catalysis" evidence="10">
    <location>
        <position position="211"/>
    </location>
</feature>
<dbReference type="GO" id="GO:0051287">
    <property type="term" value="F:NAD binding"/>
    <property type="evidence" value="ECO:0007669"/>
    <property type="project" value="InterPro"/>
</dbReference>
<dbReference type="InterPro" id="IPR006422">
    <property type="entry name" value="E4P_DH_bac"/>
</dbReference>
<comment type="caution">
    <text evidence="14">The sequence shown here is derived from an EMBL/GenBank/DDBJ whole genome shotgun (WGS) entry which is preliminary data.</text>
</comment>
<dbReference type="CDD" id="cd17892">
    <property type="entry name" value="GAPDH_N_E4PDH"/>
    <property type="match status" value="1"/>
</dbReference>
<feature type="active site" description="Nucleophile" evidence="8">
    <location>
        <position position="184"/>
    </location>
</feature>
<comment type="subunit">
    <text evidence="2">Homotetramer.</text>
</comment>
<organism evidence="14 15">
    <name type="scientific">Pseudomonas viridiflava</name>
    <name type="common">Phytomonas viridiflava</name>
    <dbReference type="NCBI Taxonomy" id="33069"/>
    <lineage>
        <taxon>Bacteria</taxon>
        <taxon>Pseudomonadati</taxon>
        <taxon>Pseudomonadota</taxon>
        <taxon>Gammaproteobacteria</taxon>
        <taxon>Pseudomonadales</taxon>
        <taxon>Pseudomonadaceae</taxon>
        <taxon>Pseudomonas</taxon>
    </lineage>
</organism>
<dbReference type="GO" id="GO:0005737">
    <property type="term" value="C:cytoplasm"/>
    <property type="evidence" value="ECO:0007669"/>
    <property type="project" value="InterPro"/>
</dbReference>
<dbReference type="GO" id="GO:0008615">
    <property type="term" value="P:pyridoxine biosynthetic process"/>
    <property type="evidence" value="ECO:0007669"/>
    <property type="project" value="UniProtKB-UniRule"/>
</dbReference>
<dbReference type="SUPFAM" id="SSF51735">
    <property type="entry name" value="NAD(P)-binding Rossmann-fold domains"/>
    <property type="match status" value="1"/>
</dbReference>
<evidence type="ECO:0000256" key="2">
    <source>
        <dbReference type="ARBA" id="ARBA00011881"/>
    </source>
</evidence>
<keyword evidence="4" id="KW-0560">Oxidoreductase</keyword>
<evidence type="ECO:0000256" key="6">
    <source>
        <dbReference type="ARBA" id="ARBA00023096"/>
    </source>
</evidence>
<dbReference type="InterPro" id="IPR036291">
    <property type="entry name" value="NAD(P)-bd_dom_sf"/>
</dbReference>
<dbReference type="InterPro" id="IPR020828">
    <property type="entry name" value="GlycerAld_3-P_DH_NAD(P)-bd"/>
</dbReference>
<dbReference type="EC" id="1.2.1.72" evidence="7"/>
<dbReference type="InterPro" id="IPR020829">
    <property type="entry name" value="GlycerAld_3-P_DH_cat"/>
</dbReference>
<evidence type="ECO:0000259" key="13">
    <source>
        <dbReference type="SMART" id="SM00846"/>
    </source>
</evidence>
<protein>
    <recommendedName>
        <fullName evidence="7">Erythrose-4-phosphate dehydrogenase</fullName>
        <ecNumber evidence="7">1.2.1.72</ecNumber>
    </recommendedName>
</protein>
<feature type="compositionally biased region" description="Polar residues" evidence="12">
    <location>
        <begin position="8"/>
        <end position="21"/>
    </location>
</feature>
<keyword evidence="5 9" id="KW-0520">NAD</keyword>
<gene>
    <name evidence="14" type="ORF">ALP98_100200</name>
</gene>
<dbReference type="EMBL" id="RBRK01000002">
    <property type="protein sequence ID" value="RMQ81286.1"/>
    <property type="molecule type" value="Genomic_DNA"/>
</dbReference>
<dbReference type="InterPro" id="IPR020831">
    <property type="entry name" value="GlycerAld/Erythrose_P_DH"/>
</dbReference>
<keyword evidence="6" id="KW-0664">Pyridoxine biosynthesis</keyword>